<feature type="domain" description="NERD" evidence="2">
    <location>
        <begin position="32"/>
        <end position="149"/>
    </location>
</feature>
<evidence type="ECO:0000256" key="1">
    <source>
        <dbReference type="SAM" id="Phobius"/>
    </source>
</evidence>
<comment type="caution">
    <text evidence="3">The sequence shown here is derived from an EMBL/GenBank/DDBJ whole genome shotgun (WGS) entry which is preliminary data.</text>
</comment>
<dbReference type="Pfam" id="PF01396">
    <property type="entry name" value="Zn_ribbon_Top1"/>
    <property type="match status" value="1"/>
</dbReference>
<reference evidence="4" key="1">
    <citation type="journal article" date="2019" name="Int. J. Syst. Evol. Microbiol.">
        <title>The Global Catalogue of Microorganisms (GCM) 10K type strain sequencing project: providing services to taxonomists for standard genome sequencing and annotation.</title>
        <authorList>
            <consortium name="The Broad Institute Genomics Platform"/>
            <consortium name="The Broad Institute Genome Sequencing Center for Infectious Disease"/>
            <person name="Wu L."/>
            <person name="Ma J."/>
        </authorList>
    </citation>
    <scope>NUCLEOTIDE SEQUENCE [LARGE SCALE GENOMIC DNA]</scope>
    <source>
        <strain evidence="4">CGMCC 1.16031</strain>
    </source>
</reference>
<protein>
    <submittedName>
        <fullName evidence="3">NERD domain-containing protein</fullName>
    </submittedName>
</protein>
<organism evidence="3 4">
    <name type="scientific">Pseudobowmanella zhangzhouensis</name>
    <dbReference type="NCBI Taxonomy" id="1537679"/>
    <lineage>
        <taxon>Bacteria</taxon>
        <taxon>Pseudomonadati</taxon>
        <taxon>Pseudomonadota</taxon>
        <taxon>Gammaproteobacteria</taxon>
        <taxon>Alteromonadales</taxon>
        <taxon>Alteromonadaceae</taxon>
    </lineage>
</organism>
<dbReference type="InterPro" id="IPR013498">
    <property type="entry name" value="Topo_IA_Znf"/>
</dbReference>
<keyword evidence="4" id="KW-1185">Reference proteome</keyword>
<dbReference type="Proteomes" id="UP001596364">
    <property type="component" value="Unassembled WGS sequence"/>
</dbReference>
<feature type="transmembrane region" description="Helical" evidence="1">
    <location>
        <begin position="12"/>
        <end position="31"/>
    </location>
</feature>
<evidence type="ECO:0000313" key="4">
    <source>
        <dbReference type="Proteomes" id="UP001596364"/>
    </source>
</evidence>
<name>A0ABW1XLS4_9ALTE</name>
<dbReference type="SUPFAM" id="SSF57783">
    <property type="entry name" value="Zinc beta-ribbon"/>
    <property type="match status" value="1"/>
</dbReference>
<sequence length="256" mass="29049">MDFSPIINEVFKMWWLIPIFLVLTIIKTPWFKGLFGETFVKLSAKICLPASTYHLVHNVTLPTPDGTTQIDHIIASPYGIFVVETKNIKGWIFGGEKQAQWTQKIFKNSFKFQNPLRQNYKHVKALENALNIAPELIHSVVVFTGESTFKTTMPANVTRGFGYIRYIKSFKTPALSETEVQNALMQILDVRLAPSLETHRKHVQQLRKRADTTADRICPRCGEQLVSRTAKRGANAGNQFWGCSAYPKCKAMQSVT</sequence>
<dbReference type="Pfam" id="PF08378">
    <property type="entry name" value="NERD"/>
    <property type="match status" value="1"/>
</dbReference>
<proteinExistence type="predicted"/>
<keyword evidence="1" id="KW-1133">Transmembrane helix</keyword>
<dbReference type="Gene3D" id="3.30.65.10">
    <property type="entry name" value="Bacterial Topoisomerase I, domain 1"/>
    <property type="match status" value="1"/>
</dbReference>
<evidence type="ECO:0000259" key="2">
    <source>
        <dbReference type="PROSITE" id="PS50965"/>
    </source>
</evidence>
<keyword evidence="1" id="KW-0812">Transmembrane</keyword>
<dbReference type="PROSITE" id="PS50965">
    <property type="entry name" value="NERD"/>
    <property type="match status" value="1"/>
</dbReference>
<accession>A0ABW1XLS4</accession>
<gene>
    <name evidence="3" type="ORF">ACFP85_08695</name>
</gene>
<dbReference type="InterPro" id="IPR011528">
    <property type="entry name" value="NERD"/>
</dbReference>
<dbReference type="EMBL" id="JBHSUS010000001">
    <property type="protein sequence ID" value="MFC6440223.1"/>
    <property type="molecule type" value="Genomic_DNA"/>
</dbReference>
<dbReference type="RefSeq" id="WP_131258027.1">
    <property type="nucleotide sequence ID" value="NZ_JBHSUS010000001.1"/>
</dbReference>
<evidence type="ECO:0000313" key="3">
    <source>
        <dbReference type="EMBL" id="MFC6440223.1"/>
    </source>
</evidence>
<keyword evidence="1" id="KW-0472">Membrane</keyword>